<organism evidence="2 3">
    <name type="scientific">Coemansia thaxteri</name>
    <dbReference type="NCBI Taxonomy" id="2663907"/>
    <lineage>
        <taxon>Eukaryota</taxon>
        <taxon>Fungi</taxon>
        <taxon>Fungi incertae sedis</taxon>
        <taxon>Zoopagomycota</taxon>
        <taxon>Kickxellomycotina</taxon>
        <taxon>Kickxellomycetes</taxon>
        <taxon>Kickxellales</taxon>
        <taxon>Kickxellaceae</taxon>
        <taxon>Coemansia</taxon>
    </lineage>
</organism>
<accession>A0A9W8BEH9</accession>
<feature type="compositionally biased region" description="Polar residues" evidence="1">
    <location>
        <begin position="11"/>
        <end position="25"/>
    </location>
</feature>
<name>A0A9W8BEH9_9FUNG</name>
<evidence type="ECO:0000313" key="3">
    <source>
        <dbReference type="Proteomes" id="UP001150907"/>
    </source>
</evidence>
<protein>
    <submittedName>
        <fullName evidence="2">Uncharacterized protein</fullName>
    </submittedName>
</protein>
<dbReference type="Proteomes" id="UP001150907">
    <property type="component" value="Unassembled WGS sequence"/>
</dbReference>
<reference evidence="2" key="1">
    <citation type="submission" date="2022-07" db="EMBL/GenBank/DDBJ databases">
        <title>Phylogenomic reconstructions and comparative analyses of Kickxellomycotina fungi.</title>
        <authorList>
            <person name="Reynolds N.K."/>
            <person name="Stajich J.E."/>
            <person name="Barry K."/>
            <person name="Grigoriev I.V."/>
            <person name="Crous P."/>
            <person name="Smith M.E."/>
        </authorList>
    </citation>
    <scope>NUCLEOTIDE SEQUENCE</scope>
    <source>
        <strain evidence="2">IMI 214461</strain>
    </source>
</reference>
<gene>
    <name evidence="2" type="ORF">H4R26_006134</name>
</gene>
<sequence length="127" mass="14128">MVPPNPKASELASQQQQARSEDTPATQLVSLIASPVPRLARERHPQLSTEDYRGFVVKCQQLERRVFPKAEAMCIDDELRKPNQYLLVALQQSHLGDHTPIPVMAYGVLALNKVDGVARITKVCTDP</sequence>
<evidence type="ECO:0000313" key="2">
    <source>
        <dbReference type="EMBL" id="KAJ1996598.1"/>
    </source>
</evidence>
<proteinExistence type="predicted"/>
<feature type="non-terminal residue" evidence="2">
    <location>
        <position position="127"/>
    </location>
</feature>
<evidence type="ECO:0000256" key="1">
    <source>
        <dbReference type="SAM" id="MobiDB-lite"/>
    </source>
</evidence>
<dbReference type="EMBL" id="JANBQF010001744">
    <property type="protein sequence ID" value="KAJ1996598.1"/>
    <property type="molecule type" value="Genomic_DNA"/>
</dbReference>
<feature type="region of interest" description="Disordered" evidence="1">
    <location>
        <begin position="1"/>
        <end position="25"/>
    </location>
</feature>
<comment type="caution">
    <text evidence="2">The sequence shown here is derived from an EMBL/GenBank/DDBJ whole genome shotgun (WGS) entry which is preliminary data.</text>
</comment>
<dbReference type="AlphaFoldDB" id="A0A9W8BEH9"/>
<keyword evidence="3" id="KW-1185">Reference proteome</keyword>
<dbReference type="OrthoDB" id="41532at2759"/>